<dbReference type="EMBL" id="LBVC01000077">
    <property type="protein sequence ID" value="KKQ76301.1"/>
    <property type="molecule type" value="Genomic_DNA"/>
</dbReference>
<keyword evidence="1" id="KW-0489">Methyltransferase</keyword>
<sequence length="36" mass="4404">QNNLKRQIDAADRRINRLVYDLYNLTDEEIRIVEKD</sequence>
<evidence type="ECO:0000313" key="1">
    <source>
        <dbReference type="EMBL" id="KKQ76301.1"/>
    </source>
</evidence>
<protein>
    <submittedName>
        <fullName evidence="1">Putative DNA methylase</fullName>
    </submittedName>
</protein>
<dbReference type="AlphaFoldDB" id="A0A0G0NGS4"/>
<feature type="non-terminal residue" evidence="1">
    <location>
        <position position="1"/>
    </location>
</feature>
<evidence type="ECO:0000313" key="2">
    <source>
        <dbReference type="Proteomes" id="UP000034324"/>
    </source>
</evidence>
<accession>A0A0G0NGS4</accession>
<gene>
    <name evidence="1" type="ORF">US99_C0077G0004</name>
</gene>
<dbReference type="GO" id="GO:0008168">
    <property type="term" value="F:methyltransferase activity"/>
    <property type="evidence" value="ECO:0007669"/>
    <property type="project" value="UniProtKB-KW"/>
</dbReference>
<dbReference type="GO" id="GO:0032259">
    <property type="term" value="P:methylation"/>
    <property type="evidence" value="ECO:0007669"/>
    <property type="project" value="UniProtKB-KW"/>
</dbReference>
<reference evidence="1 2" key="1">
    <citation type="journal article" date="2015" name="Nature">
        <title>rRNA introns, odd ribosomes, and small enigmatic genomes across a large radiation of phyla.</title>
        <authorList>
            <person name="Brown C.T."/>
            <person name="Hug L.A."/>
            <person name="Thomas B.C."/>
            <person name="Sharon I."/>
            <person name="Castelle C.J."/>
            <person name="Singh A."/>
            <person name="Wilkins M.J."/>
            <person name="Williams K.H."/>
            <person name="Banfield J.F."/>
        </authorList>
    </citation>
    <scope>NUCLEOTIDE SEQUENCE [LARGE SCALE GENOMIC DNA]</scope>
</reference>
<dbReference type="Proteomes" id="UP000034324">
    <property type="component" value="Unassembled WGS sequence"/>
</dbReference>
<name>A0A0G0NGS4_9BACT</name>
<comment type="caution">
    <text evidence="1">The sequence shown here is derived from an EMBL/GenBank/DDBJ whole genome shotgun (WGS) entry which is preliminary data.</text>
</comment>
<keyword evidence="1" id="KW-0808">Transferase</keyword>
<proteinExistence type="predicted"/>
<organism evidence="1 2">
    <name type="scientific">Candidatus Daviesbacteria bacterium GW2011_GWF2_38_6</name>
    <dbReference type="NCBI Taxonomy" id="1618432"/>
    <lineage>
        <taxon>Bacteria</taxon>
        <taxon>Candidatus Daviesiibacteriota</taxon>
    </lineage>
</organism>